<proteinExistence type="predicted"/>
<dbReference type="AlphaFoldDB" id="A0A9N9R0K5"/>
<accession>A0A9N9R0K5</accession>
<name>A0A9N9R0K5_9NEOP</name>
<protein>
    <submittedName>
        <fullName evidence="3">Uncharacterized protein</fullName>
    </submittedName>
</protein>
<dbReference type="Proteomes" id="UP001153714">
    <property type="component" value="Chromosome 17"/>
</dbReference>
<keyword evidence="1" id="KW-1133">Transmembrane helix</keyword>
<reference evidence="3" key="1">
    <citation type="submission" date="2021-12" db="EMBL/GenBank/DDBJ databases">
        <authorList>
            <person name="King R."/>
        </authorList>
    </citation>
    <scope>NUCLEOTIDE SEQUENCE</scope>
</reference>
<evidence type="ECO:0000256" key="2">
    <source>
        <dbReference type="SAM" id="SignalP"/>
    </source>
</evidence>
<keyword evidence="2" id="KW-0732">Signal</keyword>
<gene>
    <name evidence="3" type="ORF">DIATSA_LOCUS5076</name>
</gene>
<dbReference type="EMBL" id="OU893348">
    <property type="protein sequence ID" value="CAG9787171.1"/>
    <property type="molecule type" value="Genomic_DNA"/>
</dbReference>
<organism evidence="3 4">
    <name type="scientific">Diatraea saccharalis</name>
    <name type="common">sugarcane borer</name>
    <dbReference type="NCBI Taxonomy" id="40085"/>
    <lineage>
        <taxon>Eukaryota</taxon>
        <taxon>Metazoa</taxon>
        <taxon>Ecdysozoa</taxon>
        <taxon>Arthropoda</taxon>
        <taxon>Hexapoda</taxon>
        <taxon>Insecta</taxon>
        <taxon>Pterygota</taxon>
        <taxon>Neoptera</taxon>
        <taxon>Endopterygota</taxon>
        <taxon>Lepidoptera</taxon>
        <taxon>Glossata</taxon>
        <taxon>Ditrysia</taxon>
        <taxon>Pyraloidea</taxon>
        <taxon>Crambidae</taxon>
        <taxon>Crambinae</taxon>
        <taxon>Diatraea</taxon>
    </lineage>
</organism>
<evidence type="ECO:0000313" key="4">
    <source>
        <dbReference type="Proteomes" id="UP001153714"/>
    </source>
</evidence>
<keyword evidence="1" id="KW-0812">Transmembrane</keyword>
<evidence type="ECO:0000313" key="3">
    <source>
        <dbReference type="EMBL" id="CAG9787171.1"/>
    </source>
</evidence>
<sequence length="264" mass="29500">MLGKALILLTVVIIANSAEMSSSYAMLEKQANFKPDLKTEPVAKSTRDEVLEPVRHPIFRAEEHNNRRAKIEPVRPTGPVIKHDRMLSDQPSDVSTEVNRIDNLAIPGYGYVPNPVEVAYPDIPYAPGYNYDNGYSASNSYDMYGNSPGPYYGEPDVSPFSMLWGQVPDSRTIVSYVGRTISWVFSSFFVLFLGSLITIGVCTYTDLCVIHFNGVGPIHEEMRSIITPERLEKISNAADFVKTAINKYQKIQTVADVAASRRRR</sequence>
<reference evidence="3" key="2">
    <citation type="submission" date="2022-10" db="EMBL/GenBank/DDBJ databases">
        <authorList>
            <consortium name="ENA_rothamsted_submissions"/>
            <consortium name="culmorum"/>
            <person name="King R."/>
        </authorList>
    </citation>
    <scope>NUCLEOTIDE SEQUENCE</scope>
</reference>
<dbReference type="OrthoDB" id="6618165at2759"/>
<keyword evidence="4" id="KW-1185">Reference proteome</keyword>
<keyword evidence="1" id="KW-0472">Membrane</keyword>
<feature type="chain" id="PRO_5040479433" evidence="2">
    <location>
        <begin position="18"/>
        <end position="264"/>
    </location>
</feature>
<feature type="transmembrane region" description="Helical" evidence="1">
    <location>
        <begin position="181"/>
        <end position="204"/>
    </location>
</feature>
<evidence type="ECO:0000256" key="1">
    <source>
        <dbReference type="SAM" id="Phobius"/>
    </source>
</evidence>
<feature type="signal peptide" evidence="2">
    <location>
        <begin position="1"/>
        <end position="17"/>
    </location>
</feature>